<gene>
    <name evidence="1" type="ORF">LOY88_006242</name>
</gene>
<dbReference type="EMBL" id="JALBCA010000139">
    <property type="protein sequence ID" value="KAI2382173.1"/>
    <property type="molecule type" value="Genomic_DNA"/>
</dbReference>
<proteinExistence type="predicted"/>
<protein>
    <submittedName>
        <fullName evidence="1">Uncharacterized protein</fullName>
    </submittedName>
</protein>
<name>A0ACB8UND4_9EURO</name>
<organism evidence="1">
    <name type="scientific">Ophidiomyces ophidiicola</name>
    <dbReference type="NCBI Taxonomy" id="1387563"/>
    <lineage>
        <taxon>Eukaryota</taxon>
        <taxon>Fungi</taxon>
        <taxon>Dikarya</taxon>
        <taxon>Ascomycota</taxon>
        <taxon>Pezizomycotina</taxon>
        <taxon>Eurotiomycetes</taxon>
        <taxon>Eurotiomycetidae</taxon>
        <taxon>Onygenales</taxon>
        <taxon>Onygenaceae</taxon>
        <taxon>Ophidiomyces</taxon>
    </lineage>
</organism>
<comment type="caution">
    <text evidence="1">The sequence shown here is derived from an EMBL/GenBank/DDBJ whole genome shotgun (WGS) entry which is preliminary data.</text>
</comment>
<reference evidence="1" key="1">
    <citation type="journal article" date="2022" name="bioRxiv">
        <title>Population genetic analysis of Ophidiomyces ophidiicola, the causative agent of snake fungal disease, indicates recent introductions to the USA.</title>
        <authorList>
            <person name="Ladner J.T."/>
            <person name="Palmer J.M."/>
            <person name="Ettinger C.L."/>
            <person name="Stajich J.E."/>
            <person name="Farrell T.M."/>
            <person name="Glorioso B.M."/>
            <person name="Lawson B."/>
            <person name="Price S.J."/>
            <person name="Stengle A.G."/>
            <person name="Grear D.A."/>
            <person name="Lorch J.M."/>
        </authorList>
    </citation>
    <scope>NUCLEOTIDE SEQUENCE</scope>
    <source>
        <strain evidence="1">NWHC 24266-5</strain>
    </source>
</reference>
<accession>A0ACB8UND4</accession>
<sequence length="659" mass="75268">MMNEALDMRIPMPPPRFPHTPVDASHRPSSHIHHLAHPQGIDSINNRLQRLSFDPRLERKQSQRDHSAFDDDSSEDEDPGQEERYQGWSLYRASIPNQDPDWSQATRSKMNLGQDELSNLVKEQKKANVAKTYNNLGRIKRRQVDGLIEGLKRKDGRFNYNVVYIRITTKEASRRGLVRNFVTTAINLVLEKTIKPGASLSPRTSRNETTYFQEEPPFEPRQELSPANPQFQGSREGPPPRHPAPGSDLVTIQRQQTAPRPPMVQGHPQSNIFYGSHAEPHIQPIQQQQQQPNEHPRPYAHPPPQSQPAPHHPPPLQPPPHPHPQQQPQYAPPPQNRSFPPTEQSSQVHAPAGLPVINGPPPQLQSNIPLPAFASPVSRQNYMPQVPEKTPQMKQINTRPQIINLGKTGSRNETQCVDQWPEVDSSNADDASDLFEFPDDSSETDGSFIVEDFRNGKGNQEGGSRHSSKSRGEHEKSYRTHRRPAPKDPANVGARTRDSLQGRGEVDLIPAKSTRKSDMTRSASVSHPRRPPLRVVYDTCSPSVSTSTTGQSSFRYPEITEHILRDRQRERDEMERQREPFWKTRPDTKEINFQLPKRNAGSRESNLDPVQRPQPPRTSLEEYDQLDRMKRFQQERHSKLEAPRHRELGYNGAQRRPHW</sequence>
<evidence type="ECO:0000313" key="1">
    <source>
        <dbReference type="EMBL" id="KAI2382173.1"/>
    </source>
</evidence>